<protein>
    <submittedName>
        <fullName evidence="2">Uncharacterized protein</fullName>
    </submittedName>
</protein>
<dbReference type="Proteomes" id="UP000722485">
    <property type="component" value="Unassembled WGS sequence"/>
</dbReference>
<reference evidence="2" key="1">
    <citation type="submission" date="2020-03" db="EMBL/GenBank/DDBJ databases">
        <title>Draft Genome Sequence of Cylindrodendrum hubeiense.</title>
        <authorList>
            <person name="Buettner E."/>
            <person name="Kellner H."/>
        </authorList>
    </citation>
    <scope>NUCLEOTIDE SEQUENCE</scope>
    <source>
        <strain evidence="2">IHI 201604</strain>
    </source>
</reference>
<organism evidence="2 3">
    <name type="scientific">Cylindrodendrum hubeiense</name>
    <dbReference type="NCBI Taxonomy" id="595255"/>
    <lineage>
        <taxon>Eukaryota</taxon>
        <taxon>Fungi</taxon>
        <taxon>Dikarya</taxon>
        <taxon>Ascomycota</taxon>
        <taxon>Pezizomycotina</taxon>
        <taxon>Sordariomycetes</taxon>
        <taxon>Hypocreomycetidae</taxon>
        <taxon>Hypocreales</taxon>
        <taxon>Nectriaceae</taxon>
        <taxon>Cylindrodendrum</taxon>
    </lineage>
</organism>
<accession>A0A9P5GWL1</accession>
<gene>
    <name evidence="2" type="ORF">G7Z17_g11045</name>
</gene>
<proteinExistence type="predicted"/>
<sequence length="81" mass="8650">MDAREGVWEGAARIVHTLRLAAQPGATTTALPMAPSMTEETRETRASRGSWPDREATRSLTSISGHDGVPASPLIGVRHNT</sequence>
<evidence type="ECO:0000313" key="2">
    <source>
        <dbReference type="EMBL" id="KAF7543069.1"/>
    </source>
</evidence>
<name>A0A9P5GWL1_9HYPO</name>
<evidence type="ECO:0000313" key="3">
    <source>
        <dbReference type="Proteomes" id="UP000722485"/>
    </source>
</evidence>
<evidence type="ECO:0000256" key="1">
    <source>
        <dbReference type="SAM" id="MobiDB-lite"/>
    </source>
</evidence>
<feature type="compositionally biased region" description="Basic and acidic residues" evidence="1">
    <location>
        <begin position="39"/>
        <end position="57"/>
    </location>
</feature>
<dbReference type="AlphaFoldDB" id="A0A9P5GWL1"/>
<comment type="caution">
    <text evidence="2">The sequence shown here is derived from an EMBL/GenBank/DDBJ whole genome shotgun (WGS) entry which is preliminary data.</text>
</comment>
<feature type="region of interest" description="Disordered" evidence="1">
    <location>
        <begin position="26"/>
        <end position="81"/>
    </location>
</feature>
<dbReference type="EMBL" id="JAANBB010000393">
    <property type="protein sequence ID" value="KAF7543069.1"/>
    <property type="molecule type" value="Genomic_DNA"/>
</dbReference>
<keyword evidence="3" id="KW-1185">Reference proteome</keyword>